<accession>A0A150R7J9</accession>
<sequence>MADEIEQLLIAELGELGEVPPQPAHVALLEALSLRRLEGRQLRRLDREPCDLYETGKRR</sequence>
<dbReference type="Proteomes" id="UP000075515">
    <property type="component" value="Unassembled WGS sequence"/>
</dbReference>
<evidence type="ECO:0000313" key="1">
    <source>
        <dbReference type="EMBL" id="KYF76269.1"/>
    </source>
</evidence>
<gene>
    <name evidence="1" type="ORF">BE18_26095</name>
</gene>
<dbReference type="EMBL" id="JEMC01004049">
    <property type="protein sequence ID" value="KYF76269.1"/>
    <property type="molecule type" value="Genomic_DNA"/>
</dbReference>
<name>A0A150R7J9_SORCE</name>
<evidence type="ECO:0000313" key="2">
    <source>
        <dbReference type="Proteomes" id="UP000075515"/>
    </source>
</evidence>
<reference evidence="1 2" key="1">
    <citation type="submission" date="2014-02" db="EMBL/GenBank/DDBJ databases">
        <title>The small core and large imbalanced accessory genome model reveals a collaborative survival strategy of Sorangium cellulosum strains in nature.</title>
        <authorList>
            <person name="Han K."/>
            <person name="Peng R."/>
            <person name="Blom J."/>
            <person name="Li Y.-Z."/>
        </authorList>
    </citation>
    <scope>NUCLEOTIDE SEQUENCE [LARGE SCALE GENOMIC DNA]</scope>
    <source>
        <strain evidence="1 2">So0149</strain>
    </source>
</reference>
<organism evidence="1 2">
    <name type="scientific">Sorangium cellulosum</name>
    <name type="common">Polyangium cellulosum</name>
    <dbReference type="NCBI Taxonomy" id="56"/>
    <lineage>
        <taxon>Bacteria</taxon>
        <taxon>Pseudomonadati</taxon>
        <taxon>Myxococcota</taxon>
        <taxon>Polyangia</taxon>
        <taxon>Polyangiales</taxon>
        <taxon>Polyangiaceae</taxon>
        <taxon>Sorangium</taxon>
    </lineage>
</organism>
<protein>
    <submittedName>
        <fullName evidence="1">Uncharacterized protein</fullName>
    </submittedName>
</protein>
<proteinExistence type="predicted"/>
<dbReference type="AlphaFoldDB" id="A0A150R7J9"/>
<comment type="caution">
    <text evidence="1">The sequence shown here is derived from an EMBL/GenBank/DDBJ whole genome shotgun (WGS) entry which is preliminary data.</text>
</comment>